<evidence type="ECO:0000313" key="1">
    <source>
        <dbReference type="EMBL" id="KAK6269255.1"/>
    </source>
</evidence>
<reference evidence="1 2" key="1">
    <citation type="submission" date="2021-04" db="EMBL/GenBank/DDBJ databases">
        <authorList>
            <person name="De Guttry C."/>
            <person name="Zahm M."/>
            <person name="Klopp C."/>
            <person name="Cabau C."/>
            <person name="Louis A."/>
            <person name="Berthelot C."/>
            <person name="Parey E."/>
            <person name="Roest Crollius H."/>
            <person name="Montfort J."/>
            <person name="Robinson-Rechavi M."/>
            <person name="Bucao C."/>
            <person name="Bouchez O."/>
            <person name="Gislard M."/>
            <person name="Lluch J."/>
            <person name="Milhes M."/>
            <person name="Lampietro C."/>
            <person name="Lopez Roques C."/>
            <person name="Donnadieu C."/>
            <person name="Braasch I."/>
            <person name="Desvignes T."/>
            <person name="Postlethwait J."/>
            <person name="Bobe J."/>
            <person name="Wedekind C."/>
            <person name="Guiguen Y."/>
        </authorList>
    </citation>
    <scope>NUCLEOTIDE SEQUENCE [LARGE SCALE GENOMIC DNA]</scope>
    <source>
        <strain evidence="1">Cs_M1</strain>
        <tissue evidence="1">Blood</tissue>
    </source>
</reference>
<accession>A0AAN8KD46</accession>
<evidence type="ECO:0000313" key="2">
    <source>
        <dbReference type="Proteomes" id="UP001356427"/>
    </source>
</evidence>
<gene>
    <name evidence="1" type="ORF">J4Q44_G00394280</name>
</gene>
<sequence>VPGREKVGNRWSVPRKGEGWEPLVCSPEGRRLGTAGLFPGREKGLVCSRKGQGWEPLVWSPEGRRLGTRWSGPRKGEGWEPLVLCAPRLFDWKRLR</sequence>
<dbReference type="AlphaFoldDB" id="A0AAN8KD46"/>
<dbReference type="EMBL" id="JAGTTL010003503">
    <property type="protein sequence ID" value="KAK6269255.1"/>
    <property type="molecule type" value="Genomic_DNA"/>
</dbReference>
<feature type="non-terminal residue" evidence="1">
    <location>
        <position position="1"/>
    </location>
</feature>
<protein>
    <submittedName>
        <fullName evidence="1">Uncharacterized protein</fullName>
    </submittedName>
</protein>
<name>A0AAN8KD46_9TELE</name>
<proteinExistence type="predicted"/>
<organism evidence="1 2">
    <name type="scientific">Coregonus suidteri</name>
    <dbReference type="NCBI Taxonomy" id="861788"/>
    <lineage>
        <taxon>Eukaryota</taxon>
        <taxon>Metazoa</taxon>
        <taxon>Chordata</taxon>
        <taxon>Craniata</taxon>
        <taxon>Vertebrata</taxon>
        <taxon>Euteleostomi</taxon>
        <taxon>Actinopterygii</taxon>
        <taxon>Neopterygii</taxon>
        <taxon>Teleostei</taxon>
        <taxon>Protacanthopterygii</taxon>
        <taxon>Salmoniformes</taxon>
        <taxon>Salmonidae</taxon>
        <taxon>Coregoninae</taxon>
        <taxon>Coregonus</taxon>
    </lineage>
</organism>
<dbReference type="Proteomes" id="UP001356427">
    <property type="component" value="Unassembled WGS sequence"/>
</dbReference>
<comment type="caution">
    <text evidence="1">The sequence shown here is derived from an EMBL/GenBank/DDBJ whole genome shotgun (WGS) entry which is preliminary data.</text>
</comment>
<keyword evidence="2" id="KW-1185">Reference proteome</keyword>